<evidence type="ECO:0000256" key="1">
    <source>
        <dbReference type="SAM" id="Phobius"/>
    </source>
</evidence>
<organism evidence="2 3">
    <name type="scientific">Aspergillus tamarii</name>
    <dbReference type="NCBI Taxonomy" id="41984"/>
    <lineage>
        <taxon>Eukaryota</taxon>
        <taxon>Fungi</taxon>
        <taxon>Dikarya</taxon>
        <taxon>Ascomycota</taxon>
        <taxon>Pezizomycotina</taxon>
        <taxon>Eurotiomycetes</taxon>
        <taxon>Eurotiomycetidae</taxon>
        <taxon>Eurotiales</taxon>
        <taxon>Aspergillaceae</taxon>
        <taxon>Aspergillus</taxon>
        <taxon>Aspergillus subgen. Circumdati</taxon>
    </lineage>
</organism>
<name>A0A5N6UCG6_ASPTM</name>
<keyword evidence="3" id="KW-1185">Reference proteome</keyword>
<dbReference type="Proteomes" id="UP000326950">
    <property type="component" value="Unassembled WGS sequence"/>
</dbReference>
<evidence type="ECO:0000313" key="2">
    <source>
        <dbReference type="EMBL" id="KAE8156256.1"/>
    </source>
</evidence>
<dbReference type="PANTHER" id="PTHR39614:SF2">
    <property type="entry name" value="INTEGRAL MEMBRANE PROTEIN"/>
    <property type="match status" value="1"/>
</dbReference>
<proteinExistence type="predicted"/>
<keyword evidence="1" id="KW-0472">Membrane</keyword>
<feature type="transmembrane region" description="Helical" evidence="1">
    <location>
        <begin position="80"/>
        <end position="101"/>
    </location>
</feature>
<dbReference type="EMBL" id="ML738770">
    <property type="protein sequence ID" value="KAE8156256.1"/>
    <property type="molecule type" value="Genomic_DNA"/>
</dbReference>
<gene>
    <name evidence="2" type="ORF">BDV40DRAFT_309761</name>
</gene>
<evidence type="ECO:0000313" key="3">
    <source>
        <dbReference type="Proteomes" id="UP000326950"/>
    </source>
</evidence>
<dbReference type="PANTHER" id="PTHR39614">
    <property type="entry name" value="INTEGRAL MEMBRANE PROTEIN"/>
    <property type="match status" value="1"/>
</dbReference>
<keyword evidence="1" id="KW-0812">Transmembrane</keyword>
<protein>
    <submittedName>
        <fullName evidence="2">Uncharacterized protein</fullName>
    </submittedName>
</protein>
<dbReference type="OrthoDB" id="3918601at2759"/>
<sequence>MRLAMNGLLGANDMAAFAGGEILSALGICHVGAIMASVSHGLGRPLQEMPASETRNARKAQYAADLAADGERVWNTGWEVLTTVDVMIEAFLVGLSVLLVWGIQMPRKQKVAVICAFSMRTAVNVGAVVRQAVIATEVLLHCSLTAATIPCIKPFIAFCDTGWGQGTTKRGESFFAQPAGSESHNVPCHFQGIAELDIVIPDSAQSQDSQSSRQFIIHREEKWISEIEFIDMDRLSVQHRE</sequence>
<accession>A0A5N6UCG6</accession>
<reference evidence="2 3" key="1">
    <citation type="submission" date="2019-04" db="EMBL/GenBank/DDBJ databases">
        <title>Friends and foes A comparative genomics study of 23 Aspergillus species from section Flavi.</title>
        <authorList>
            <consortium name="DOE Joint Genome Institute"/>
            <person name="Kjaerbolling I."/>
            <person name="Vesth T."/>
            <person name="Frisvad J.C."/>
            <person name="Nybo J.L."/>
            <person name="Theobald S."/>
            <person name="Kildgaard S."/>
            <person name="Isbrandt T."/>
            <person name="Kuo A."/>
            <person name="Sato A."/>
            <person name="Lyhne E.K."/>
            <person name="Kogle M.E."/>
            <person name="Wiebenga A."/>
            <person name="Kun R.S."/>
            <person name="Lubbers R.J."/>
            <person name="Makela M.R."/>
            <person name="Barry K."/>
            <person name="Chovatia M."/>
            <person name="Clum A."/>
            <person name="Daum C."/>
            <person name="Haridas S."/>
            <person name="He G."/>
            <person name="LaButti K."/>
            <person name="Lipzen A."/>
            <person name="Mondo S."/>
            <person name="Riley R."/>
            <person name="Salamov A."/>
            <person name="Simmons B.A."/>
            <person name="Magnuson J.K."/>
            <person name="Henrissat B."/>
            <person name="Mortensen U.H."/>
            <person name="Larsen T.O."/>
            <person name="Devries R.P."/>
            <person name="Grigoriev I.V."/>
            <person name="Machida M."/>
            <person name="Baker S.E."/>
            <person name="Andersen M.R."/>
        </authorList>
    </citation>
    <scope>NUCLEOTIDE SEQUENCE [LARGE SCALE GENOMIC DNA]</scope>
    <source>
        <strain evidence="2 3">CBS 117626</strain>
    </source>
</reference>
<keyword evidence="1" id="KW-1133">Transmembrane helix</keyword>
<dbReference type="AlphaFoldDB" id="A0A5N6UCG6"/>